<accession>A0A016RSI7</accession>
<proteinExistence type="predicted"/>
<organism evidence="2 3">
    <name type="scientific">Ancylostoma ceylanicum</name>
    <dbReference type="NCBI Taxonomy" id="53326"/>
    <lineage>
        <taxon>Eukaryota</taxon>
        <taxon>Metazoa</taxon>
        <taxon>Ecdysozoa</taxon>
        <taxon>Nematoda</taxon>
        <taxon>Chromadorea</taxon>
        <taxon>Rhabditida</taxon>
        <taxon>Rhabditina</taxon>
        <taxon>Rhabditomorpha</taxon>
        <taxon>Strongyloidea</taxon>
        <taxon>Ancylostomatidae</taxon>
        <taxon>Ancylostomatinae</taxon>
        <taxon>Ancylostoma</taxon>
    </lineage>
</organism>
<evidence type="ECO:0000313" key="3">
    <source>
        <dbReference type="Proteomes" id="UP000024635"/>
    </source>
</evidence>
<feature type="compositionally biased region" description="Basic residues" evidence="1">
    <location>
        <begin position="214"/>
        <end position="230"/>
    </location>
</feature>
<evidence type="ECO:0000313" key="2">
    <source>
        <dbReference type="EMBL" id="EYB81032.1"/>
    </source>
</evidence>
<dbReference type="EMBL" id="JARK01001730">
    <property type="protein sequence ID" value="EYB81032.1"/>
    <property type="molecule type" value="Genomic_DNA"/>
</dbReference>
<comment type="caution">
    <text evidence="2">The sequence shown here is derived from an EMBL/GenBank/DDBJ whole genome shotgun (WGS) entry which is preliminary data.</text>
</comment>
<reference evidence="3" key="1">
    <citation type="journal article" date="2015" name="Nat. Genet.">
        <title>The genome and transcriptome of the zoonotic hookworm Ancylostoma ceylanicum identify infection-specific gene families.</title>
        <authorList>
            <person name="Schwarz E.M."/>
            <person name="Hu Y."/>
            <person name="Antoshechkin I."/>
            <person name="Miller M.M."/>
            <person name="Sternberg P.W."/>
            <person name="Aroian R.V."/>
        </authorList>
    </citation>
    <scope>NUCLEOTIDE SEQUENCE</scope>
    <source>
        <strain evidence="3">HY135</strain>
    </source>
</reference>
<feature type="region of interest" description="Disordered" evidence="1">
    <location>
        <begin position="164"/>
        <end position="241"/>
    </location>
</feature>
<sequence length="241" mass="27479">MESVVGILQLLRSLVTRREDTTNAAEETLDTSAVEVERETPTLDAPVHEARIQTPTSAREVKSESLPPPIRHNFKTACARVVGSRTHPSPLKHNFKPADDGVQAEIDEILIAFRKNDVAWMEAKLEDLKKQGTRKTKKAAGAQEREDHSEFIFAEPEYEWVDEFEDTSRPARTPYSSMRRLGESQFKEHGLRPMDPGYYRIAHNSENDEERAKPPRNHNGSKKASKRRERRNNAQSAAFTF</sequence>
<dbReference type="Proteomes" id="UP000024635">
    <property type="component" value="Unassembled WGS sequence"/>
</dbReference>
<evidence type="ECO:0000256" key="1">
    <source>
        <dbReference type="SAM" id="MobiDB-lite"/>
    </source>
</evidence>
<dbReference type="OrthoDB" id="5895132at2759"/>
<name>A0A016RSI7_9BILA</name>
<gene>
    <name evidence="2" type="primary">Acey_s0394.g629</name>
    <name evidence="2" type="ORF">Y032_0394g629</name>
</gene>
<dbReference type="AlphaFoldDB" id="A0A016RSI7"/>
<feature type="compositionally biased region" description="Basic and acidic residues" evidence="1">
    <location>
        <begin position="203"/>
        <end position="213"/>
    </location>
</feature>
<protein>
    <submittedName>
        <fullName evidence="2">Uncharacterized protein</fullName>
    </submittedName>
</protein>
<keyword evidence="3" id="KW-1185">Reference proteome</keyword>
<feature type="compositionally biased region" description="Basic and acidic residues" evidence="1">
    <location>
        <begin position="180"/>
        <end position="192"/>
    </location>
</feature>